<reference evidence="1 2" key="1">
    <citation type="submission" date="2020-06" db="EMBL/GenBank/DDBJ databases">
        <authorList>
            <person name="Li R."/>
            <person name="Bekaert M."/>
        </authorList>
    </citation>
    <scope>NUCLEOTIDE SEQUENCE [LARGE SCALE GENOMIC DNA]</scope>
    <source>
        <strain evidence="2">wild</strain>
    </source>
</reference>
<protein>
    <submittedName>
        <fullName evidence="1">Uncharacterized protein</fullName>
    </submittedName>
</protein>
<evidence type="ECO:0000313" key="2">
    <source>
        <dbReference type="Proteomes" id="UP000507470"/>
    </source>
</evidence>
<accession>A0A6J8C162</accession>
<name>A0A6J8C162_MYTCO</name>
<proteinExistence type="predicted"/>
<dbReference type="OrthoDB" id="10425719at2759"/>
<dbReference type="AlphaFoldDB" id="A0A6J8C162"/>
<dbReference type="EMBL" id="CACVKT020004420">
    <property type="protein sequence ID" value="CAC5389983.1"/>
    <property type="molecule type" value="Genomic_DNA"/>
</dbReference>
<gene>
    <name evidence="1" type="ORF">MCOR_25111</name>
</gene>
<keyword evidence="2" id="KW-1185">Reference proteome</keyword>
<sequence>MCVHALCAVQTQGILDKFLKWRQKSKLEVNLTSLVMGGIQSGHKGKVAKPRKGSYTPLNKEIQVEQEVSRQPLVPDSSIKETLDSLGSTDEDHPFEIIYLYQTKASLFYGCGTEFVREIEQNYFILRYYCKREYLVKGETKSKWQFAYFHVKSSCVRQNFANFKKAMLIASDECKTIIQAEVKDGLAQVGVII</sequence>
<evidence type="ECO:0000313" key="1">
    <source>
        <dbReference type="EMBL" id="CAC5389983.1"/>
    </source>
</evidence>
<dbReference type="Proteomes" id="UP000507470">
    <property type="component" value="Unassembled WGS sequence"/>
</dbReference>
<organism evidence="1 2">
    <name type="scientific">Mytilus coruscus</name>
    <name type="common">Sea mussel</name>
    <dbReference type="NCBI Taxonomy" id="42192"/>
    <lineage>
        <taxon>Eukaryota</taxon>
        <taxon>Metazoa</taxon>
        <taxon>Spiralia</taxon>
        <taxon>Lophotrochozoa</taxon>
        <taxon>Mollusca</taxon>
        <taxon>Bivalvia</taxon>
        <taxon>Autobranchia</taxon>
        <taxon>Pteriomorphia</taxon>
        <taxon>Mytilida</taxon>
        <taxon>Mytiloidea</taxon>
        <taxon>Mytilidae</taxon>
        <taxon>Mytilinae</taxon>
        <taxon>Mytilus</taxon>
    </lineage>
</organism>